<reference evidence="2" key="1">
    <citation type="submission" date="2023-05" db="EMBL/GenBank/DDBJ databases">
        <authorList>
            <person name="Stuckert A."/>
        </authorList>
    </citation>
    <scope>NUCLEOTIDE SEQUENCE</scope>
</reference>
<dbReference type="Gene3D" id="3.30.160.60">
    <property type="entry name" value="Classic Zinc Finger"/>
    <property type="match status" value="1"/>
</dbReference>
<keyword evidence="3" id="KW-1185">Reference proteome</keyword>
<evidence type="ECO:0000256" key="1">
    <source>
        <dbReference type="SAM" id="MobiDB-lite"/>
    </source>
</evidence>
<accession>A0ABN9HPU4</accession>
<feature type="region of interest" description="Disordered" evidence="1">
    <location>
        <begin position="38"/>
        <end position="58"/>
    </location>
</feature>
<evidence type="ECO:0000313" key="3">
    <source>
        <dbReference type="Proteomes" id="UP001162483"/>
    </source>
</evidence>
<gene>
    <name evidence="2" type="ORF">SPARVUS_LOCUS16410954</name>
</gene>
<protein>
    <submittedName>
        <fullName evidence="2">Uncharacterized protein</fullName>
    </submittedName>
</protein>
<organism evidence="2 3">
    <name type="scientific">Staurois parvus</name>
    <dbReference type="NCBI Taxonomy" id="386267"/>
    <lineage>
        <taxon>Eukaryota</taxon>
        <taxon>Metazoa</taxon>
        <taxon>Chordata</taxon>
        <taxon>Craniata</taxon>
        <taxon>Vertebrata</taxon>
        <taxon>Euteleostomi</taxon>
        <taxon>Amphibia</taxon>
        <taxon>Batrachia</taxon>
        <taxon>Anura</taxon>
        <taxon>Neobatrachia</taxon>
        <taxon>Ranoidea</taxon>
        <taxon>Ranidae</taxon>
        <taxon>Staurois</taxon>
    </lineage>
</organism>
<evidence type="ECO:0000313" key="2">
    <source>
        <dbReference type="EMBL" id="CAI9623119.1"/>
    </source>
</evidence>
<dbReference type="EMBL" id="CATNWA010021550">
    <property type="protein sequence ID" value="CAI9623119.1"/>
    <property type="molecule type" value="Genomic_DNA"/>
</dbReference>
<proteinExistence type="predicted"/>
<name>A0ABN9HPU4_9NEOB</name>
<dbReference type="Proteomes" id="UP001162483">
    <property type="component" value="Unassembled WGS sequence"/>
</dbReference>
<sequence length="58" mass="6452">MDHRIPRILRNLRLCGTGPAFQQGRASPVLSAENVSISKSSLNRHKRSHTGEKPVFLS</sequence>
<comment type="caution">
    <text evidence="2">The sequence shown here is derived from an EMBL/GenBank/DDBJ whole genome shotgun (WGS) entry which is preliminary data.</text>
</comment>